<protein>
    <recommendedName>
        <fullName evidence="4">YncE family protein</fullName>
    </recommendedName>
</protein>
<dbReference type="InterPro" id="IPR011048">
    <property type="entry name" value="Haem_d1_sf"/>
</dbReference>
<evidence type="ECO:0008006" key="4">
    <source>
        <dbReference type="Google" id="ProtNLM"/>
    </source>
</evidence>
<dbReference type="SUPFAM" id="SSF51004">
    <property type="entry name" value="C-terminal (heme d1) domain of cytochrome cd1-nitrite reductase"/>
    <property type="match status" value="1"/>
</dbReference>
<dbReference type="EMBL" id="BMZM01000001">
    <property type="protein sequence ID" value="GHC15021.1"/>
    <property type="molecule type" value="Genomic_DNA"/>
</dbReference>
<dbReference type="InterPro" id="IPR015943">
    <property type="entry name" value="WD40/YVTN_repeat-like_dom_sf"/>
</dbReference>
<evidence type="ECO:0000313" key="3">
    <source>
        <dbReference type="Proteomes" id="UP000604243"/>
    </source>
</evidence>
<proteinExistence type="predicted"/>
<reference evidence="3" key="1">
    <citation type="journal article" date="2019" name="Int. J. Syst. Evol. Microbiol.">
        <title>The Global Catalogue of Microorganisms (GCM) 10K type strain sequencing project: providing services to taxonomists for standard genome sequencing and annotation.</title>
        <authorList>
            <consortium name="The Broad Institute Genomics Platform"/>
            <consortium name="The Broad Institute Genome Sequencing Center for Infectious Disease"/>
            <person name="Wu L."/>
            <person name="Ma J."/>
        </authorList>
    </citation>
    <scope>NUCLEOTIDE SEQUENCE [LARGE SCALE GENOMIC DNA]</scope>
    <source>
        <strain evidence="3">KCTC 42082</strain>
    </source>
</reference>
<name>A0ABQ3F9R2_9GAMM</name>
<comment type="caution">
    <text evidence="2">The sequence shown here is derived from an EMBL/GenBank/DDBJ whole genome shotgun (WGS) entry which is preliminary data.</text>
</comment>
<dbReference type="Gene3D" id="2.130.10.10">
    <property type="entry name" value="YVTN repeat-like/Quinoprotein amine dehydrogenase"/>
    <property type="match status" value="1"/>
</dbReference>
<evidence type="ECO:0000256" key="1">
    <source>
        <dbReference type="SAM" id="MobiDB-lite"/>
    </source>
</evidence>
<dbReference type="Proteomes" id="UP000604243">
    <property type="component" value="Unassembled WGS sequence"/>
</dbReference>
<sequence>MAAVIAMSVIVSTGVVAKPTPPEISKSVKLDHGLYEAVYSPDQQQLLVAGGGSRGDEDGGRIFRLNPKTLETLDTIHTPRQVFGLAVDPQQHRLYATGSRDGSLTILDDRSGEVLATLVLADVSQPVPEGEQKHAEPRHVVIDQNNERAYITGVANDGRVWVVNTTTLEQEPTIEHIGKRPTGLVLDEARHRLYVTLMGENAIAVIDLDKGALMDKWPTTLDAPIDIDMDHKRQRLLVTSPKAGALEVMDAENGSVLDSYPAGDGALSVKLDPGNDHVYIANRNAGTVTILDGEGYREIVTLSTGTHPNTVTIDPATHHAFVTNKAARQGKQDDPDDDQGNTVTLITP</sequence>
<dbReference type="InterPro" id="IPR051200">
    <property type="entry name" value="Host-pathogen_enzymatic-act"/>
</dbReference>
<dbReference type="PANTHER" id="PTHR47197:SF3">
    <property type="entry name" value="DIHYDRO-HEME D1 DEHYDROGENASE"/>
    <property type="match status" value="1"/>
</dbReference>
<accession>A0ABQ3F9R2</accession>
<evidence type="ECO:0000313" key="2">
    <source>
        <dbReference type="EMBL" id="GHC15021.1"/>
    </source>
</evidence>
<feature type="region of interest" description="Disordered" evidence="1">
    <location>
        <begin position="325"/>
        <end position="348"/>
    </location>
</feature>
<organism evidence="2 3">
    <name type="scientific">Kushneria pakistanensis</name>
    <dbReference type="NCBI Taxonomy" id="1508770"/>
    <lineage>
        <taxon>Bacteria</taxon>
        <taxon>Pseudomonadati</taxon>
        <taxon>Pseudomonadota</taxon>
        <taxon>Gammaproteobacteria</taxon>
        <taxon>Oceanospirillales</taxon>
        <taxon>Halomonadaceae</taxon>
        <taxon>Kushneria</taxon>
    </lineage>
</organism>
<keyword evidence="3" id="KW-1185">Reference proteome</keyword>
<dbReference type="PANTHER" id="PTHR47197">
    <property type="entry name" value="PROTEIN NIRF"/>
    <property type="match status" value="1"/>
</dbReference>
<gene>
    <name evidence="2" type="ORF">GCM10010082_01780</name>
</gene>